<accession>A0A314Y6W8</accession>
<proteinExistence type="predicted"/>
<gene>
    <name evidence="1" type="ORF">Pyn_05432</name>
</gene>
<organism evidence="1 2">
    <name type="scientific">Prunus yedoensis var. nudiflora</name>
    <dbReference type="NCBI Taxonomy" id="2094558"/>
    <lineage>
        <taxon>Eukaryota</taxon>
        <taxon>Viridiplantae</taxon>
        <taxon>Streptophyta</taxon>
        <taxon>Embryophyta</taxon>
        <taxon>Tracheophyta</taxon>
        <taxon>Spermatophyta</taxon>
        <taxon>Magnoliopsida</taxon>
        <taxon>eudicotyledons</taxon>
        <taxon>Gunneridae</taxon>
        <taxon>Pentapetalae</taxon>
        <taxon>rosids</taxon>
        <taxon>fabids</taxon>
        <taxon>Rosales</taxon>
        <taxon>Rosaceae</taxon>
        <taxon>Amygdaloideae</taxon>
        <taxon>Amygdaleae</taxon>
        <taxon>Prunus</taxon>
    </lineage>
</organism>
<evidence type="ECO:0000313" key="1">
    <source>
        <dbReference type="EMBL" id="PQQ00599.1"/>
    </source>
</evidence>
<keyword evidence="2" id="KW-1185">Reference proteome</keyword>
<dbReference type="AlphaFoldDB" id="A0A314Y6W8"/>
<sequence length="83" mass="9365">MFVGSSANAYQGDFDGSWEYAPNYPRSPPLPLPLAISSTSERDSDDHTLEINDMKNKLEHNSSLVHYWTEIASFNLRLFDVAS</sequence>
<name>A0A314Y6W8_PRUYE</name>
<protein>
    <submittedName>
        <fullName evidence="1">Uncharacterized protein</fullName>
    </submittedName>
</protein>
<reference evidence="1 2" key="1">
    <citation type="submission" date="2018-02" db="EMBL/GenBank/DDBJ databases">
        <title>Draft genome of wild Prunus yedoensis var. nudiflora.</title>
        <authorList>
            <person name="Baek S."/>
            <person name="Kim J.-H."/>
            <person name="Choi K."/>
            <person name="Kim G.-B."/>
            <person name="Cho A."/>
            <person name="Jang H."/>
            <person name="Shin C.-H."/>
            <person name="Yu H.-J."/>
            <person name="Mun J.-H."/>
        </authorList>
    </citation>
    <scope>NUCLEOTIDE SEQUENCE [LARGE SCALE GENOMIC DNA]</scope>
    <source>
        <strain evidence="2">cv. Jeju island</strain>
        <tissue evidence="1">Leaf</tissue>
    </source>
</reference>
<dbReference type="EMBL" id="PJQY01001678">
    <property type="protein sequence ID" value="PQQ00599.1"/>
    <property type="molecule type" value="Genomic_DNA"/>
</dbReference>
<comment type="caution">
    <text evidence="1">The sequence shown here is derived from an EMBL/GenBank/DDBJ whole genome shotgun (WGS) entry which is preliminary data.</text>
</comment>
<dbReference type="Proteomes" id="UP000250321">
    <property type="component" value="Unassembled WGS sequence"/>
</dbReference>
<evidence type="ECO:0000313" key="2">
    <source>
        <dbReference type="Proteomes" id="UP000250321"/>
    </source>
</evidence>